<evidence type="ECO:0000313" key="2">
    <source>
        <dbReference type="EMBL" id="PMP68375.1"/>
    </source>
</evidence>
<gene>
    <name evidence="2" type="ORF">C0190_01675</name>
</gene>
<sequence>MQFLSTKNASLAAFNNPLIEYAGIIGMICGSISFTVYFYIAKEDFLKVFKNEELKFYLIFVSLKDSIRYGLFQVATFITTTGFTTADYTNIIIFDVYRRDGLDLPNSS</sequence>
<dbReference type="AlphaFoldDB" id="A0A2N7PPU6"/>
<keyword evidence="1" id="KW-0812">Transmembrane</keyword>
<comment type="caution">
    <text evidence="2">The sequence shown here is derived from an EMBL/GenBank/DDBJ whole genome shotgun (WGS) entry which is preliminary data.</text>
</comment>
<dbReference type="PANTHER" id="PTHR32024">
    <property type="entry name" value="TRK SYSTEM POTASSIUM UPTAKE PROTEIN TRKG-RELATED"/>
    <property type="match status" value="1"/>
</dbReference>
<organism evidence="2 3">
    <name type="scientific">Thermodesulfobacterium geofontis</name>
    <dbReference type="NCBI Taxonomy" id="1295609"/>
    <lineage>
        <taxon>Bacteria</taxon>
        <taxon>Pseudomonadati</taxon>
        <taxon>Thermodesulfobacteriota</taxon>
        <taxon>Thermodesulfobacteria</taxon>
        <taxon>Thermodesulfobacteriales</taxon>
        <taxon>Thermodesulfobacteriaceae</taxon>
        <taxon>Thermodesulfobacterium</taxon>
    </lineage>
</organism>
<protein>
    <submittedName>
        <fullName evidence="2">Uncharacterized protein</fullName>
    </submittedName>
</protein>
<proteinExistence type="predicted"/>
<evidence type="ECO:0000313" key="3">
    <source>
        <dbReference type="Proteomes" id="UP000235460"/>
    </source>
</evidence>
<dbReference type="PANTHER" id="PTHR32024:SF2">
    <property type="entry name" value="TRK SYSTEM POTASSIUM UPTAKE PROTEIN TRKG-RELATED"/>
    <property type="match status" value="1"/>
</dbReference>
<feature type="transmembrane region" description="Helical" evidence="1">
    <location>
        <begin position="20"/>
        <end position="40"/>
    </location>
</feature>
<dbReference type="EMBL" id="PNIK01000023">
    <property type="protein sequence ID" value="PMP68375.1"/>
    <property type="molecule type" value="Genomic_DNA"/>
</dbReference>
<dbReference type="Proteomes" id="UP000235460">
    <property type="component" value="Unassembled WGS sequence"/>
</dbReference>
<name>A0A2N7PPU6_9BACT</name>
<keyword evidence="1" id="KW-1133">Transmembrane helix</keyword>
<accession>A0A2N7PPU6</accession>
<keyword evidence="1" id="KW-0472">Membrane</keyword>
<reference evidence="2 3" key="1">
    <citation type="submission" date="2018-01" db="EMBL/GenBank/DDBJ databases">
        <title>Metagenomic assembled genomes from two thermal pools in the Uzon Caldera, Kamchatka, Russia.</title>
        <authorList>
            <person name="Wilkins L."/>
            <person name="Ettinger C."/>
        </authorList>
    </citation>
    <scope>NUCLEOTIDE SEQUENCE [LARGE SCALE GENOMIC DNA]</scope>
    <source>
        <strain evidence="2">ZAV-08</strain>
    </source>
</reference>
<evidence type="ECO:0000256" key="1">
    <source>
        <dbReference type="SAM" id="Phobius"/>
    </source>
</evidence>